<dbReference type="EMBL" id="CM042027">
    <property type="protein sequence ID" value="KAI3801518.1"/>
    <property type="molecule type" value="Genomic_DNA"/>
</dbReference>
<gene>
    <name evidence="1" type="ORF">L1987_29625</name>
</gene>
<reference evidence="1 2" key="2">
    <citation type="journal article" date="2022" name="Mol. Ecol. Resour.">
        <title>The genomes of chicory, endive, great burdock and yacon provide insights into Asteraceae paleo-polyploidization history and plant inulin production.</title>
        <authorList>
            <person name="Fan W."/>
            <person name="Wang S."/>
            <person name="Wang H."/>
            <person name="Wang A."/>
            <person name="Jiang F."/>
            <person name="Liu H."/>
            <person name="Zhao H."/>
            <person name="Xu D."/>
            <person name="Zhang Y."/>
        </authorList>
    </citation>
    <scope>NUCLEOTIDE SEQUENCE [LARGE SCALE GENOMIC DNA]</scope>
    <source>
        <strain evidence="2">cv. Yunnan</strain>
        <tissue evidence="1">Leaves</tissue>
    </source>
</reference>
<accession>A0ACB9HZX3</accession>
<dbReference type="Proteomes" id="UP001056120">
    <property type="component" value="Linkage Group LG10"/>
</dbReference>
<reference evidence="2" key="1">
    <citation type="journal article" date="2022" name="Mol. Ecol. Resour.">
        <title>The genomes of chicory, endive, great burdock and yacon provide insights into Asteraceae palaeo-polyploidization history and plant inulin production.</title>
        <authorList>
            <person name="Fan W."/>
            <person name="Wang S."/>
            <person name="Wang H."/>
            <person name="Wang A."/>
            <person name="Jiang F."/>
            <person name="Liu H."/>
            <person name="Zhao H."/>
            <person name="Xu D."/>
            <person name="Zhang Y."/>
        </authorList>
    </citation>
    <scope>NUCLEOTIDE SEQUENCE [LARGE SCALE GENOMIC DNA]</scope>
    <source>
        <strain evidence="2">cv. Yunnan</strain>
    </source>
</reference>
<sequence length="559" mass="62235">MARQDQGVDSHFRPALALNASPVIPPIRRGNAFEIRPGCLGILPHFFGRATEEPYTHLSEYEATCGTIGGQGFTTNEYLPPHKTNESRAVIKDFRQQSGEPFYEALKRFKELLRNCPHHGIEKWELIHAFYDGLLPDDVRDVNSTSNGSFLSNHVDDDWDILERMAVTSKRQTHASRRAKNGASDKAVDYETQKHLDVMELQMSRLGRSGGKEVSNVSQGYPVCDGCGDLGHTLANCPREQGKAEEVNHLGGERRQQDTNATHSRDSEITRTSGMDNHKNNNTKTANKDTIRADIRGTKSNQGYQQGYQRNYQQQNQQSGTTGSEELGGNQFNAFMDAIKGLKKENEDTFSELRKDNEVRDKTVNALSKQVGQLAEEMSKRDPGKLPSNTQTNPQHQGASSSGSKNSYVSAVSTHEDNEESESKDDGEQGEPIIQAKIGGLKIDQALLDYGASVSILPGSLYDRSDFGPLQEVDTTVVLADLTRKRARGMIRGIDVQVAEFYYPEYFLVLEYAPNVKEKQARVILGRPFLATANAQINCRENTVLLISVLLVPQWMRVA</sequence>
<evidence type="ECO:0000313" key="1">
    <source>
        <dbReference type="EMBL" id="KAI3801518.1"/>
    </source>
</evidence>
<keyword evidence="2" id="KW-1185">Reference proteome</keyword>
<comment type="caution">
    <text evidence="1">The sequence shown here is derived from an EMBL/GenBank/DDBJ whole genome shotgun (WGS) entry which is preliminary data.</text>
</comment>
<protein>
    <submittedName>
        <fullName evidence="1">Uncharacterized protein</fullName>
    </submittedName>
</protein>
<name>A0ACB9HZX3_9ASTR</name>
<organism evidence="1 2">
    <name type="scientific">Smallanthus sonchifolius</name>
    <dbReference type="NCBI Taxonomy" id="185202"/>
    <lineage>
        <taxon>Eukaryota</taxon>
        <taxon>Viridiplantae</taxon>
        <taxon>Streptophyta</taxon>
        <taxon>Embryophyta</taxon>
        <taxon>Tracheophyta</taxon>
        <taxon>Spermatophyta</taxon>
        <taxon>Magnoliopsida</taxon>
        <taxon>eudicotyledons</taxon>
        <taxon>Gunneridae</taxon>
        <taxon>Pentapetalae</taxon>
        <taxon>asterids</taxon>
        <taxon>campanulids</taxon>
        <taxon>Asterales</taxon>
        <taxon>Asteraceae</taxon>
        <taxon>Asteroideae</taxon>
        <taxon>Heliantheae alliance</taxon>
        <taxon>Millerieae</taxon>
        <taxon>Smallanthus</taxon>
    </lineage>
</organism>
<evidence type="ECO:0000313" key="2">
    <source>
        <dbReference type="Proteomes" id="UP001056120"/>
    </source>
</evidence>
<proteinExistence type="predicted"/>